<accession>A0A4Y2RCR0</accession>
<proteinExistence type="predicted"/>
<evidence type="ECO:0000313" key="2">
    <source>
        <dbReference type="Proteomes" id="UP000499080"/>
    </source>
</evidence>
<sequence length="39" mass="4470">MILDHPKGILEEDPPNNTQRLLDVAADWPETVKFEVPQL</sequence>
<feature type="non-terminal residue" evidence="1">
    <location>
        <position position="39"/>
    </location>
</feature>
<dbReference type="Proteomes" id="UP000499080">
    <property type="component" value="Unassembled WGS sequence"/>
</dbReference>
<dbReference type="EMBL" id="BGPR01144098">
    <property type="protein sequence ID" value="GBN73517.1"/>
    <property type="molecule type" value="Genomic_DNA"/>
</dbReference>
<evidence type="ECO:0000313" key="1">
    <source>
        <dbReference type="EMBL" id="GBN73517.1"/>
    </source>
</evidence>
<reference evidence="1 2" key="1">
    <citation type="journal article" date="2019" name="Sci. Rep.">
        <title>Orb-weaving spider Araneus ventricosus genome elucidates the spidroin gene catalogue.</title>
        <authorList>
            <person name="Kono N."/>
            <person name="Nakamura H."/>
            <person name="Ohtoshi R."/>
            <person name="Moran D.A.P."/>
            <person name="Shinohara A."/>
            <person name="Yoshida Y."/>
            <person name="Fujiwara M."/>
            <person name="Mori M."/>
            <person name="Tomita M."/>
            <person name="Arakawa K."/>
        </authorList>
    </citation>
    <scope>NUCLEOTIDE SEQUENCE [LARGE SCALE GENOMIC DNA]</scope>
</reference>
<comment type="caution">
    <text evidence="1">The sequence shown here is derived from an EMBL/GenBank/DDBJ whole genome shotgun (WGS) entry which is preliminary data.</text>
</comment>
<keyword evidence="2" id="KW-1185">Reference proteome</keyword>
<protein>
    <submittedName>
        <fullName evidence="1">Uncharacterized protein</fullName>
    </submittedName>
</protein>
<organism evidence="1 2">
    <name type="scientific">Araneus ventricosus</name>
    <name type="common">Orbweaver spider</name>
    <name type="synonym">Epeira ventricosa</name>
    <dbReference type="NCBI Taxonomy" id="182803"/>
    <lineage>
        <taxon>Eukaryota</taxon>
        <taxon>Metazoa</taxon>
        <taxon>Ecdysozoa</taxon>
        <taxon>Arthropoda</taxon>
        <taxon>Chelicerata</taxon>
        <taxon>Arachnida</taxon>
        <taxon>Araneae</taxon>
        <taxon>Araneomorphae</taxon>
        <taxon>Entelegynae</taxon>
        <taxon>Araneoidea</taxon>
        <taxon>Araneidae</taxon>
        <taxon>Araneus</taxon>
    </lineage>
</organism>
<gene>
    <name evidence="1" type="ORF">AVEN_55079_1</name>
</gene>
<name>A0A4Y2RCR0_ARAVE</name>
<dbReference type="AlphaFoldDB" id="A0A4Y2RCR0"/>